<dbReference type="STRING" id="390241.SAMN04488023_11257"/>
<dbReference type="OrthoDB" id="9204516at2"/>
<protein>
    <submittedName>
        <fullName evidence="1">Uncharacterized protein YjaG, DUF416 family</fullName>
    </submittedName>
</protein>
<gene>
    <name evidence="1" type="ORF">SAMN04488023_11257</name>
</gene>
<sequence length="164" mass="18937">MDSIAFSTQLASQIASLSRSQRLAFGLDLCNRLLPDYITFFQEYNWGDAEVLIRSLEYVKSATDTEIDEDKVNQLMDELDLVIPDTEEFGDFSTSYAINASCAVWELLEYLLDDDQTHFMHMSTLATDTIDFKLQEIVDTLTAEELATHPMRIKEWQYQLEISR</sequence>
<dbReference type="RefSeq" id="WP_090884407.1">
    <property type="nucleotide sequence ID" value="NZ_FOGG01000012.1"/>
</dbReference>
<dbReference type="Proteomes" id="UP000199572">
    <property type="component" value="Unassembled WGS sequence"/>
</dbReference>
<dbReference type="EMBL" id="FOGG01000012">
    <property type="protein sequence ID" value="SER61446.1"/>
    <property type="molecule type" value="Genomic_DNA"/>
</dbReference>
<keyword evidence="2" id="KW-1185">Reference proteome</keyword>
<reference evidence="1 2" key="1">
    <citation type="submission" date="2016-10" db="EMBL/GenBank/DDBJ databases">
        <authorList>
            <person name="de Groot N.N."/>
        </authorList>
    </citation>
    <scope>NUCLEOTIDE SEQUENCE [LARGE SCALE GENOMIC DNA]</scope>
    <source>
        <strain evidence="1 2">DSM 18610</strain>
    </source>
</reference>
<proteinExistence type="predicted"/>
<name>A0A1H9QLQ4_9SPHI</name>
<evidence type="ECO:0000313" key="2">
    <source>
        <dbReference type="Proteomes" id="UP000199572"/>
    </source>
</evidence>
<dbReference type="InterPro" id="IPR023381">
    <property type="entry name" value="YP001051499.1-like_dom_sf"/>
</dbReference>
<accession>A0A1H9QLQ4</accession>
<organism evidence="1 2">
    <name type="scientific">Pedobacter rhizosphaerae</name>
    <dbReference type="NCBI Taxonomy" id="390241"/>
    <lineage>
        <taxon>Bacteria</taxon>
        <taxon>Pseudomonadati</taxon>
        <taxon>Bacteroidota</taxon>
        <taxon>Sphingobacteriia</taxon>
        <taxon>Sphingobacteriales</taxon>
        <taxon>Sphingobacteriaceae</taxon>
        <taxon>Pedobacter</taxon>
    </lineage>
</organism>
<dbReference type="AlphaFoldDB" id="A0A1H9QLQ4"/>
<dbReference type="InterPro" id="IPR007338">
    <property type="entry name" value="DUF416"/>
</dbReference>
<evidence type="ECO:0000313" key="1">
    <source>
        <dbReference type="EMBL" id="SER61446.1"/>
    </source>
</evidence>
<dbReference type="Pfam" id="PF04222">
    <property type="entry name" value="DUF416"/>
    <property type="match status" value="1"/>
</dbReference>
<dbReference type="Gene3D" id="1.20.1590.10">
    <property type="entry name" value="YP_001051499.1 domain like"/>
    <property type="match status" value="1"/>
</dbReference>